<evidence type="ECO:0000256" key="1">
    <source>
        <dbReference type="SAM" id="MobiDB-lite"/>
    </source>
</evidence>
<feature type="compositionally biased region" description="Basic residues" evidence="1">
    <location>
        <begin position="10"/>
        <end position="20"/>
    </location>
</feature>
<dbReference type="Proteomes" id="UP000290572">
    <property type="component" value="Unassembled WGS sequence"/>
</dbReference>
<name>A0A498M053_LABRO</name>
<dbReference type="STRING" id="84645.A0A498M053"/>
<accession>A0A498M053</accession>
<feature type="region of interest" description="Disordered" evidence="1">
    <location>
        <begin position="1"/>
        <end position="27"/>
    </location>
</feature>
<evidence type="ECO:0000313" key="2">
    <source>
        <dbReference type="EMBL" id="RXN14208.1"/>
    </source>
</evidence>
<comment type="caution">
    <text evidence="2">The sequence shown here is derived from an EMBL/GenBank/DDBJ whole genome shotgun (WGS) entry which is preliminary data.</text>
</comment>
<dbReference type="EMBL" id="QBIY01012914">
    <property type="protein sequence ID" value="RXN14208.1"/>
    <property type="molecule type" value="Genomic_DNA"/>
</dbReference>
<sequence>MKKTSQSGTLRRKITTRSKPRPGSQEARNLLMIQFPGKGGPIWVEQPWNIEELRNVAAALPDPEKLVERLIRAVENFNAIYRPTGQDWAAIFSNKLALKWTEVRGAEGDAFNPNTMRINADAGAE</sequence>
<evidence type="ECO:0000313" key="3">
    <source>
        <dbReference type="Proteomes" id="UP000290572"/>
    </source>
</evidence>
<reference evidence="2 3" key="1">
    <citation type="submission" date="2018-03" db="EMBL/GenBank/DDBJ databases">
        <title>Draft genome sequence of Rohu Carp (Labeo rohita).</title>
        <authorList>
            <person name="Das P."/>
            <person name="Kushwaha B."/>
            <person name="Joshi C.G."/>
            <person name="Kumar D."/>
            <person name="Nagpure N.S."/>
            <person name="Sahoo L."/>
            <person name="Das S.P."/>
            <person name="Bit A."/>
            <person name="Patnaik S."/>
            <person name="Meher P.K."/>
            <person name="Jayasankar P."/>
            <person name="Koringa P.G."/>
            <person name="Patel N.V."/>
            <person name="Hinsu A.T."/>
            <person name="Kumar R."/>
            <person name="Pandey M."/>
            <person name="Agarwal S."/>
            <person name="Srivastava S."/>
            <person name="Singh M."/>
            <person name="Iquebal M.A."/>
            <person name="Jaiswal S."/>
            <person name="Angadi U.B."/>
            <person name="Kumar N."/>
            <person name="Raza M."/>
            <person name="Shah T.M."/>
            <person name="Rai A."/>
            <person name="Jena J.K."/>
        </authorList>
    </citation>
    <scope>NUCLEOTIDE SEQUENCE [LARGE SCALE GENOMIC DNA]</scope>
    <source>
        <strain evidence="2">DASCIFA01</strain>
        <tissue evidence="2">Testis</tissue>
    </source>
</reference>
<keyword evidence="3" id="KW-1185">Reference proteome</keyword>
<dbReference type="AlphaFoldDB" id="A0A498M053"/>
<gene>
    <name evidence="2" type="ORF">ROHU_009127</name>
</gene>
<proteinExistence type="predicted"/>
<organism evidence="2 3">
    <name type="scientific">Labeo rohita</name>
    <name type="common">Indian major carp</name>
    <name type="synonym">Cyprinus rohita</name>
    <dbReference type="NCBI Taxonomy" id="84645"/>
    <lineage>
        <taxon>Eukaryota</taxon>
        <taxon>Metazoa</taxon>
        <taxon>Chordata</taxon>
        <taxon>Craniata</taxon>
        <taxon>Vertebrata</taxon>
        <taxon>Euteleostomi</taxon>
        <taxon>Actinopterygii</taxon>
        <taxon>Neopterygii</taxon>
        <taxon>Teleostei</taxon>
        <taxon>Ostariophysi</taxon>
        <taxon>Cypriniformes</taxon>
        <taxon>Cyprinidae</taxon>
        <taxon>Labeoninae</taxon>
        <taxon>Labeonini</taxon>
        <taxon>Labeo</taxon>
    </lineage>
</organism>
<protein>
    <submittedName>
        <fullName evidence="2">Uncharacterized protein</fullName>
    </submittedName>
</protein>